<protein>
    <submittedName>
        <fullName evidence="1">Uncharacterized protein</fullName>
    </submittedName>
</protein>
<comment type="caution">
    <text evidence="1">The sequence shown here is derived from an EMBL/GenBank/DDBJ whole genome shotgun (WGS) entry which is preliminary data.</text>
</comment>
<dbReference type="AlphaFoldDB" id="A0A8S9KH38"/>
<gene>
    <name evidence="1" type="ORF">F2Q70_00043242</name>
</gene>
<name>A0A8S9KH38_BRACR</name>
<reference evidence="1" key="1">
    <citation type="submission" date="2019-12" db="EMBL/GenBank/DDBJ databases">
        <title>Genome sequencing and annotation of Brassica cretica.</title>
        <authorList>
            <person name="Studholme D.J."/>
            <person name="Sarris P.F."/>
        </authorList>
    </citation>
    <scope>NUCLEOTIDE SEQUENCE</scope>
    <source>
        <strain evidence="1">PFS-102/07</strain>
        <tissue evidence="1">Leaf</tissue>
    </source>
</reference>
<accession>A0A8S9KH38</accession>
<dbReference type="EMBL" id="QGKY02000164">
    <property type="protein sequence ID" value="KAF2592733.1"/>
    <property type="molecule type" value="Genomic_DNA"/>
</dbReference>
<organism evidence="1">
    <name type="scientific">Brassica cretica</name>
    <name type="common">Mustard</name>
    <dbReference type="NCBI Taxonomy" id="69181"/>
    <lineage>
        <taxon>Eukaryota</taxon>
        <taxon>Viridiplantae</taxon>
        <taxon>Streptophyta</taxon>
        <taxon>Embryophyta</taxon>
        <taxon>Tracheophyta</taxon>
        <taxon>Spermatophyta</taxon>
        <taxon>Magnoliopsida</taxon>
        <taxon>eudicotyledons</taxon>
        <taxon>Gunneridae</taxon>
        <taxon>Pentapetalae</taxon>
        <taxon>rosids</taxon>
        <taxon>malvids</taxon>
        <taxon>Brassicales</taxon>
        <taxon>Brassicaceae</taxon>
        <taxon>Brassiceae</taxon>
        <taxon>Brassica</taxon>
    </lineage>
</organism>
<evidence type="ECO:0000313" key="1">
    <source>
        <dbReference type="EMBL" id="KAF2592733.1"/>
    </source>
</evidence>
<proteinExistence type="predicted"/>
<sequence length="77" mass="8415">MLKPSQTKEGFSDLLPTFDDYAHEPMASSSELIFPLEKDSKKVLNKNEFSGPLNAFEMGANDLGLGSFVSMQDGADK</sequence>